<evidence type="ECO:0008006" key="4">
    <source>
        <dbReference type="Google" id="ProtNLM"/>
    </source>
</evidence>
<feature type="signal peptide" evidence="1">
    <location>
        <begin position="1"/>
        <end position="21"/>
    </location>
</feature>
<sequence>MHTLKTTTIVSAAFISLLLSACGGGSDSPLLNSGNSSTASSGSVSTTDPTAIGFGSGSSFTEGAIGAGNTNLAPGASTTLTINIVSSTNTLVTTPIQVTFNSGCYASGEAVLSQGTEITNKVTTDIGQASITYAAKGCVGDDQITATAIIGGVAKVARVTVKVAQDTVQSISFVEANPSKIFLKDSGGAQTSTVRFLVKGSTGAPIKNIPLNFSLSTQLGGIALTAATATTDSTGHASTVVQAGTIPTAVEVIATDPASNITARSNKLSIGTGMPDQNSMSISASRFNPPGWDYDGEPVNITIRLADAFNNPPADGTSVQFLTEGGSIDTNCTTINGTCTVIWKSQSPRPSNGRVTILATTVGNESFKDVNGDGLYTANTDIFNSFTDGCSPNVPLSTAEATPGGNDQPCDDLGEAYLDENENGDFNTGASAEDYVDFNMNGSRNIENGIYNGVLCSTEGSTCTKQPVTIRQDIVLSMSSEQPMTQNGRLLGQPEAIELSANETTMFTVTLADINGNAMPVGTTVSLSTSTASDVTINQSMTTGVASTLNPTSFTVTLKASETKRPSGSFNIVVTSPKGTSYSFSTRLIPRPLENTAAVYIGKSSGATFLVGQVDVGIEDAVLPPGGSTSLSVSFVDSNGNLTTGSATATFTSPCVRDGTAILTDSSGQPTSTASTQTGRATLFYKANGCIGTDVITATSTLPSLQVNTATATLNITVATAQNIVFDRANPAQISLKGGGGVETSDVRFIVNGPNGLPLSGVPVTLTLNNSVGGVCLIAGGTCTQEVLATSNASGIVSARVQAGTITTTVRVTASTESGGTTISTQSSGLVISTGIPDQDSMSISASQYNVPIYVEGFEVEVVIRLADAFNNPVPKDTSVSFTTSGGIIDSACSTDEFSTCKVIWRNQNPRPSSGKVTILATALGNESFVDTNGNGTYDANDTFAESGSTCTRNVPTPTLVDPATACDDLGEAYLDSNRDNTYNLGEVFIDIFGPGNSLVKDGVRTAGNGIYDGALCPATGATCTRNSVTVRQDLMLVLGTGVADTTGNRLIGQPANIDMAANSIQTLPIILRDTNGNSMPAGTTVTVNSTNLTGATVTLSPTAVTVADNVTGPTTFDLVVKRDAAAASGQFKLVVTAPGRPPAEYTSTVTSL</sequence>
<dbReference type="Gene3D" id="2.60.40.10">
    <property type="entry name" value="Immunoglobulins"/>
    <property type="match status" value="4"/>
</dbReference>
<keyword evidence="1" id="KW-0732">Signal</keyword>
<comment type="caution">
    <text evidence="2">The sequence shown here is derived from an EMBL/GenBank/DDBJ whole genome shotgun (WGS) entry which is preliminary data.</text>
</comment>
<organism evidence="2 3">
    <name type="scientific">Cellvibrio fibrivorans</name>
    <dbReference type="NCBI Taxonomy" id="126350"/>
    <lineage>
        <taxon>Bacteria</taxon>
        <taxon>Pseudomonadati</taxon>
        <taxon>Pseudomonadota</taxon>
        <taxon>Gammaproteobacteria</taxon>
        <taxon>Cellvibrionales</taxon>
        <taxon>Cellvibrionaceae</taxon>
        <taxon>Cellvibrio</taxon>
    </lineage>
</organism>
<keyword evidence="3" id="KW-1185">Reference proteome</keyword>
<dbReference type="InterPro" id="IPR008964">
    <property type="entry name" value="Invasin/intimin_cell_adhesion"/>
</dbReference>
<gene>
    <name evidence="2" type="ORF">J2X05_000289</name>
</gene>
<dbReference type="InterPro" id="IPR013783">
    <property type="entry name" value="Ig-like_fold"/>
</dbReference>
<evidence type="ECO:0000256" key="1">
    <source>
        <dbReference type="SAM" id="SignalP"/>
    </source>
</evidence>
<dbReference type="EMBL" id="JAVDVX010000001">
    <property type="protein sequence ID" value="MDR7088286.1"/>
    <property type="molecule type" value="Genomic_DNA"/>
</dbReference>
<proteinExistence type="predicted"/>
<protein>
    <recommendedName>
        <fullName evidence="4">Big-1 domain-containing protein</fullName>
    </recommendedName>
</protein>
<name>A0ABU1USX9_9GAMM</name>
<evidence type="ECO:0000313" key="3">
    <source>
        <dbReference type="Proteomes" id="UP001253595"/>
    </source>
</evidence>
<dbReference type="PROSITE" id="PS51257">
    <property type="entry name" value="PROKAR_LIPOPROTEIN"/>
    <property type="match status" value="1"/>
</dbReference>
<dbReference type="RefSeq" id="WP_310067715.1">
    <property type="nucleotide sequence ID" value="NZ_JAVDVX010000001.1"/>
</dbReference>
<dbReference type="SUPFAM" id="SSF49373">
    <property type="entry name" value="Invasin/intimin cell-adhesion fragments"/>
    <property type="match status" value="2"/>
</dbReference>
<feature type="chain" id="PRO_5046039238" description="Big-1 domain-containing protein" evidence="1">
    <location>
        <begin position="22"/>
        <end position="1153"/>
    </location>
</feature>
<evidence type="ECO:0000313" key="2">
    <source>
        <dbReference type="EMBL" id="MDR7088286.1"/>
    </source>
</evidence>
<accession>A0ABU1USX9</accession>
<reference evidence="2 3" key="1">
    <citation type="submission" date="2023-07" db="EMBL/GenBank/DDBJ databases">
        <title>Sorghum-associated microbial communities from plants grown in Nebraska, USA.</title>
        <authorList>
            <person name="Schachtman D."/>
        </authorList>
    </citation>
    <scope>NUCLEOTIDE SEQUENCE [LARGE SCALE GENOMIC DNA]</scope>
    <source>
        <strain evidence="2 3">BE190</strain>
    </source>
</reference>
<dbReference type="Proteomes" id="UP001253595">
    <property type="component" value="Unassembled WGS sequence"/>
</dbReference>